<evidence type="ECO:0000313" key="5">
    <source>
        <dbReference type="EMBL" id="NDL56107.1"/>
    </source>
</evidence>
<dbReference type="EMBL" id="WLZY01000001">
    <property type="protein sequence ID" value="NDL56107.1"/>
    <property type="molecule type" value="Genomic_DNA"/>
</dbReference>
<dbReference type="GO" id="GO:0003700">
    <property type="term" value="F:DNA-binding transcription factor activity"/>
    <property type="evidence" value="ECO:0007669"/>
    <property type="project" value="InterPro"/>
</dbReference>
<dbReference type="InterPro" id="IPR028978">
    <property type="entry name" value="Chorismate_lyase_/UTRA_dom_sf"/>
</dbReference>
<accession>A0A7K3LZ67</accession>
<dbReference type="SMART" id="SM00345">
    <property type="entry name" value="HTH_GNTR"/>
    <property type="match status" value="1"/>
</dbReference>
<dbReference type="SUPFAM" id="SSF46785">
    <property type="entry name" value="Winged helix' DNA-binding domain"/>
    <property type="match status" value="1"/>
</dbReference>
<keyword evidence="1" id="KW-0805">Transcription regulation</keyword>
<dbReference type="Gene3D" id="1.10.10.10">
    <property type="entry name" value="Winged helix-like DNA-binding domain superfamily/Winged helix DNA-binding domain"/>
    <property type="match status" value="1"/>
</dbReference>
<organism evidence="5 6">
    <name type="scientific">Phytoactinopolyspora mesophila</name>
    <dbReference type="NCBI Taxonomy" id="2650750"/>
    <lineage>
        <taxon>Bacteria</taxon>
        <taxon>Bacillati</taxon>
        <taxon>Actinomycetota</taxon>
        <taxon>Actinomycetes</taxon>
        <taxon>Jiangellales</taxon>
        <taxon>Jiangellaceae</taxon>
        <taxon>Phytoactinopolyspora</taxon>
    </lineage>
</organism>
<dbReference type="Proteomes" id="UP000460435">
    <property type="component" value="Unassembled WGS sequence"/>
</dbReference>
<evidence type="ECO:0000256" key="1">
    <source>
        <dbReference type="ARBA" id="ARBA00023015"/>
    </source>
</evidence>
<dbReference type="GO" id="GO:0045892">
    <property type="term" value="P:negative regulation of DNA-templated transcription"/>
    <property type="evidence" value="ECO:0007669"/>
    <property type="project" value="TreeGrafter"/>
</dbReference>
<evidence type="ECO:0000313" key="6">
    <source>
        <dbReference type="Proteomes" id="UP000460435"/>
    </source>
</evidence>
<proteinExistence type="predicted"/>
<evidence type="ECO:0000259" key="4">
    <source>
        <dbReference type="PROSITE" id="PS50949"/>
    </source>
</evidence>
<dbReference type="PANTHER" id="PTHR44846:SF1">
    <property type="entry name" value="MANNOSYL-D-GLYCERATE TRANSPORT_METABOLISM SYSTEM REPRESSOR MNGR-RELATED"/>
    <property type="match status" value="1"/>
</dbReference>
<sequence>MTTGMFIGSREVVMARPSVKPRQVRDLLVKQFINTLQPADVLPSERSLAELFGVSRVTVRAALKLLEEEGLLRSAPGVGTFVAAPHVSKAPVLKSFSEEIRERGWTPGSRLVEANVAEADFNVAHDLSIEPGSEFYEIIRVRLADEVPLSIERVRLPARLFPGLLDHDLEASLYALFAKEYGIRISRHERRISAMNIDTPTAELFGVPERAAGLYVVQSGYDQHGRKVEHGRSLYRGDRYDFSTVTFTQQDNA</sequence>
<dbReference type="InterPro" id="IPR011663">
    <property type="entry name" value="UTRA"/>
</dbReference>
<dbReference type="InterPro" id="IPR050679">
    <property type="entry name" value="Bact_HTH_transcr_reg"/>
</dbReference>
<dbReference type="PANTHER" id="PTHR44846">
    <property type="entry name" value="MANNOSYL-D-GLYCERATE TRANSPORT/METABOLISM SYSTEM REPRESSOR MNGR-RELATED"/>
    <property type="match status" value="1"/>
</dbReference>
<name>A0A7K3LZ67_9ACTN</name>
<evidence type="ECO:0000256" key="2">
    <source>
        <dbReference type="ARBA" id="ARBA00023125"/>
    </source>
</evidence>
<dbReference type="InterPro" id="IPR036388">
    <property type="entry name" value="WH-like_DNA-bd_sf"/>
</dbReference>
<keyword evidence="2" id="KW-0238">DNA-binding</keyword>
<dbReference type="RefSeq" id="WP_162448739.1">
    <property type="nucleotide sequence ID" value="NZ_WLZY01000001.1"/>
</dbReference>
<dbReference type="PRINTS" id="PR00035">
    <property type="entry name" value="HTHGNTR"/>
</dbReference>
<gene>
    <name evidence="5" type="ORF">F7O44_03360</name>
</gene>
<dbReference type="Pfam" id="PF07702">
    <property type="entry name" value="UTRA"/>
    <property type="match status" value="1"/>
</dbReference>
<comment type="caution">
    <text evidence="5">The sequence shown here is derived from an EMBL/GenBank/DDBJ whole genome shotgun (WGS) entry which is preliminary data.</text>
</comment>
<dbReference type="InterPro" id="IPR036390">
    <property type="entry name" value="WH_DNA-bd_sf"/>
</dbReference>
<dbReference type="GO" id="GO:0003677">
    <property type="term" value="F:DNA binding"/>
    <property type="evidence" value="ECO:0007669"/>
    <property type="project" value="UniProtKB-KW"/>
</dbReference>
<dbReference type="SMART" id="SM00866">
    <property type="entry name" value="UTRA"/>
    <property type="match status" value="1"/>
</dbReference>
<dbReference type="InterPro" id="IPR000524">
    <property type="entry name" value="Tscrpt_reg_HTH_GntR"/>
</dbReference>
<evidence type="ECO:0000256" key="3">
    <source>
        <dbReference type="ARBA" id="ARBA00023163"/>
    </source>
</evidence>
<dbReference type="SUPFAM" id="SSF64288">
    <property type="entry name" value="Chorismate lyase-like"/>
    <property type="match status" value="1"/>
</dbReference>
<feature type="domain" description="HTH gntR-type" evidence="4">
    <location>
        <begin position="18"/>
        <end position="85"/>
    </location>
</feature>
<dbReference type="Pfam" id="PF00392">
    <property type="entry name" value="GntR"/>
    <property type="match status" value="1"/>
</dbReference>
<protein>
    <submittedName>
        <fullName evidence="5">UTRA domain-containing protein</fullName>
    </submittedName>
</protein>
<dbReference type="AlphaFoldDB" id="A0A7K3LZ67"/>
<keyword evidence="3" id="KW-0804">Transcription</keyword>
<keyword evidence="6" id="KW-1185">Reference proteome</keyword>
<reference evidence="5 6" key="1">
    <citation type="submission" date="2019-11" db="EMBL/GenBank/DDBJ databases">
        <authorList>
            <person name="Li X.-J."/>
            <person name="Feng X.-M."/>
        </authorList>
    </citation>
    <scope>NUCLEOTIDE SEQUENCE [LARGE SCALE GENOMIC DNA]</scope>
    <source>
        <strain evidence="5 6">XMNu-373</strain>
    </source>
</reference>
<dbReference type="PROSITE" id="PS50949">
    <property type="entry name" value="HTH_GNTR"/>
    <property type="match status" value="1"/>
</dbReference>
<dbReference type="Gene3D" id="3.40.1410.10">
    <property type="entry name" value="Chorismate lyase-like"/>
    <property type="match status" value="1"/>
</dbReference>